<accession>A0A6J5KQJ6</accession>
<reference evidence="12" key="1">
    <citation type="submission" date="2020-04" db="EMBL/GenBank/DDBJ databases">
        <authorList>
            <person name="Chiriac C."/>
            <person name="Salcher M."/>
            <person name="Ghai R."/>
            <person name="Kavagutti S V."/>
        </authorList>
    </citation>
    <scope>NUCLEOTIDE SEQUENCE</scope>
</reference>
<keyword evidence="8" id="KW-1171">Viral genome ejection through host cell envelope</keyword>
<evidence type="ECO:0000313" key="12">
    <source>
        <dbReference type="EMBL" id="CAB4124704.1"/>
    </source>
</evidence>
<evidence type="ECO:0000256" key="7">
    <source>
        <dbReference type="ARBA" id="ARBA00022950"/>
    </source>
</evidence>
<evidence type="ECO:0000256" key="1">
    <source>
        <dbReference type="ARBA" id="ARBA00003421"/>
    </source>
</evidence>
<dbReference type="InterPro" id="IPR020991">
    <property type="entry name" value="Connector_podovirus"/>
</dbReference>
<evidence type="ECO:0000256" key="6">
    <source>
        <dbReference type="ARBA" id="ARBA00022844"/>
    </source>
</evidence>
<organism evidence="12">
    <name type="scientific">uncultured Caudovirales phage</name>
    <dbReference type="NCBI Taxonomy" id="2100421"/>
    <lineage>
        <taxon>Viruses</taxon>
        <taxon>Duplodnaviria</taxon>
        <taxon>Heunggongvirae</taxon>
        <taxon>Uroviricota</taxon>
        <taxon>Caudoviricetes</taxon>
        <taxon>Peduoviridae</taxon>
        <taxon>Maltschvirus</taxon>
        <taxon>Maltschvirus maltsch</taxon>
    </lineage>
</organism>
<keyword evidence="5" id="KW-1188">Viral release from host cell</keyword>
<comment type="function">
    <text evidence="1">Forms the portal vertex of the capsid. This portal plays critical roles in head assembly, genome packaging, neck/tail attachment, and genome ejection. The portal protein multimerizes as a single ring-shaped homododecamer arranged around a central channel.</text>
</comment>
<evidence type="ECO:0000256" key="4">
    <source>
        <dbReference type="ARBA" id="ARBA00022595"/>
    </source>
</evidence>
<feature type="region of interest" description="Disordered" evidence="11">
    <location>
        <begin position="529"/>
        <end position="550"/>
    </location>
</feature>
<evidence type="ECO:0000256" key="3">
    <source>
        <dbReference type="ARBA" id="ARBA00022470"/>
    </source>
</evidence>
<keyword evidence="9" id="KW-0231">Viral genome packaging</keyword>
<evidence type="ECO:0000256" key="2">
    <source>
        <dbReference type="ARBA" id="ARBA00004328"/>
    </source>
</evidence>
<evidence type="ECO:0000256" key="9">
    <source>
        <dbReference type="ARBA" id="ARBA00023219"/>
    </source>
</evidence>
<keyword evidence="7" id="KW-0118">Viral capsid assembly</keyword>
<feature type="compositionally biased region" description="Low complexity" evidence="11">
    <location>
        <begin position="533"/>
        <end position="543"/>
    </location>
</feature>
<dbReference type="EMBL" id="LR796183">
    <property type="protein sequence ID" value="CAB4124704.1"/>
    <property type="molecule type" value="Genomic_DNA"/>
</dbReference>
<proteinExistence type="predicted"/>
<sequence length="550" mass="60606">MSDGGMTAKSRYDRLESDRLTFLDRARRCAEITIPTLIPPQAHSKSTIYYTPWQGIGARGVNNLASKLLLSLLPPNSPFFRLDVDDFTIKAMTGDPTQRAIVEEGLNKIERAVQSEIEGTGLRSPTFLALKNLIVGGNYLTYLPKEGGMKGYRLDSYVVKRDVLGDVLEIIAKDEVSPASLPKDVRMMLDDDHDDDYAKGHKDAGEAENETEYDDALEDYTNSCQLFTHMYRAGDKWRLYQEIKGKRIPGSEGTYPLDKCPMIVMRWSVVDNEDYGRSYVEEYLGDLVSLEGLSKAIVQAAAAAAKTVFLLNPNGVTRLNDVVKAESGDVIIGVKTDIDSVQTDKQADMRIAYEASKTITDRLSMAFMLNTSVQRQAERVTAEEIKFVATELEDALGGVYTILSQEFQLPLVRRLMDRMTKAKRLPALPTGIVKPVIVTGVEALGRGQDLGKLNALVQALAPLGPDVLKQYLNPGDYIKRVATSLSLDFQGLVKSDEQIQQEMQQEQQAQQQQQMMQMAGSAIPNATKAIGDQALAAQQSQSAPPGPPGS</sequence>
<evidence type="ECO:0000256" key="8">
    <source>
        <dbReference type="ARBA" id="ARBA00023009"/>
    </source>
</evidence>
<gene>
    <name evidence="12" type="ORF">UFOVP63_23</name>
</gene>
<name>A0A6J5KQJ6_9CAUD</name>
<evidence type="ECO:0000256" key="10">
    <source>
        <dbReference type="ARBA" id="ARBA00023296"/>
    </source>
</evidence>
<keyword evidence="6" id="KW-0946">Virion</keyword>
<keyword evidence="3" id="KW-1244">Viral short tail ejection system</keyword>
<protein>
    <submittedName>
        <fullName evidence="12">Head-to-tail connector protein, podovirus-type</fullName>
    </submittedName>
</protein>
<dbReference type="GO" id="GO:0099002">
    <property type="term" value="P:symbiont genome ejection through host cell envelope, short tail mechanism"/>
    <property type="evidence" value="ECO:0007669"/>
    <property type="project" value="UniProtKB-KW"/>
</dbReference>
<keyword evidence="4" id="KW-1162">Viral penetration into host cytoplasm</keyword>
<evidence type="ECO:0000256" key="5">
    <source>
        <dbReference type="ARBA" id="ARBA00022612"/>
    </source>
</evidence>
<keyword evidence="10" id="KW-1160">Virus entry into host cell</keyword>
<comment type="subcellular location">
    <subcellularLocation>
        <location evidence="2">Virion</location>
    </subcellularLocation>
</comment>
<dbReference type="Pfam" id="PF12236">
    <property type="entry name" value="Head-tail_con"/>
    <property type="match status" value="1"/>
</dbReference>
<dbReference type="GO" id="GO:0044423">
    <property type="term" value="C:virion component"/>
    <property type="evidence" value="ECO:0007669"/>
    <property type="project" value="UniProtKB-KW"/>
</dbReference>
<evidence type="ECO:0000256" key="11">
    <source>
        <dbReference type="SAM" id="MobiDB-lite"/>
    </source>
</evidence>